<evidence type="ECO:0008006" key="3">
    <source>
        <dbReference type="Google" id="ProtNLM"/>
    </source>
</evidence>
<dbReference type="AlphaFoldDB" id="A0A699H4E8"/>
<proteinExistence type="predicted"/>
<evidence type="ECO:0000256" key="1">
    <source>
        <dbReference type="SAM" id="MobiDB-lite"/>
    </source>
</evidence>
<feature type="compositionally biased region" description="Polar residues" evidence="1">
    <location>
        <begin position="366"/>
        <end position="377"/>
    </location>
</feature>
<organism evidence="2">
    <name type="scientific">Tanacetum cinerariifolium</name>
    <name type="common">Dalmatian daisy</name>
    <name type="synonym">Chrysanthemum cinerariifolium</name>
    <dbReference type="NCBI Taxonomy" id="118510"/>
    <lineage>
        <taxon>Eukaryota</taxon>
        <taxon>Viridiplantae</taxon>
        <taxon>Streptophyta</taxon>
        <taxon>Embryophyta</taxon>
        <taxon>Tracheophyta</taxon>
        <taxon>Spermatophyta</taxon>
        <taxon>Magnoliopsida</taxon>
        <taxon>eudicotyledons</taxon>
        <taxon>Gunneridae</taxon>
        <taxon>Pentapetalae</taxon>
        <taxon>asterids</taxon>
        <taxon>campanulids</taxon>
        <taxon>Asterales</taxon>
        <taxon>Asteraceae</taxon>
        <taxon>Asteroideae</taxon>
        <taxon>Anthemideae</taxon>
        <taxon>Anthemidinae</taxon>
        <taxon>Tanacetum</taxon>
    </lineage>
</organism>
<feature type="compositionally biased region" description="Polar residues" evidence="1">
    <location>
        <begin position="188"/>
        <end position="199"/>
    </location>
</feature>
<accession>A0A699H4E8</accession>
<protein>
    <recommendedName>
        <fullName evidence="3">Integrase, catalytic region, zinc finger, CCHC-type, peptidase aspartic, catalytic</fullName>
    </recommendedName>
</protein>
<sequence>MSTPITTSTTDNQMHNNIMAAGSKDHPPMLATRRYAQWQSRFMRYINTRLNGEALKKCILQGPYKLSYIIIPGLPAIDESLEVPERTAVETFSNISPENKAHYDAEKEAIHLLLTRIGDKIYSVVDACKTAHDIDGESIESYYSRFYKMMNEMIAKNANPLALITATQQYPDPYYQAPQSHKSYAPPSKQSSSTISHASTRYKGKEIAKPVTPLSESASEEDNDPKQAQRDKDMQKNLALIAKYFKKTTNIPTTTSELLQTPKTKNVDTALRYGDEIRLGSLRIRGHKLIGDKDEEIDKQELEAHYSFMAKIKEVLPAESRSDADPLEKLQYNAEYNVFANERQHSKQPESINDTHVVEKDDNNVIPDSSNMCDTDN</sequence>
<reference evidence="2" key="1">
    <citation type="journal article" date="2019" name="Sci. Rep.">
        <title>Draft genome of Tanacetum cinerariifolium, the natural source of mosquito coil.</title>
        <authorList>
            <person name="Yamashiro T."/>
            <person name="Shiraishi A."/>
            <person name="Satake H."/>
            <person name="Nakayama K."/>
        </authorList>
    </citation>
    <scope>NUCLEOTIDE SEQUENCE</scope>
</reference>
<evidence type="ECO:0000313" key="2">
    <source>
        <dbReference type="EMBL" id="GEX36055.1"/>
    </source>
</evidence>
<feature type="region of interest" description="Disordered" evidence="1">
    <location>
        <begin position="340"/>
        <end position="377"/>
    </location>
</feature>
<feature type="region of interest" description="Disordered" evidence="1">
    <location>
        <begin position="174"/>
        <end position="232"/>
    </location>
</feature>
<comment type="caution">
    <text evidence="2">The sequence shown here is derived from an EMBL/GenBank/DDBJ whole genome shotgun (WGS) entry which is preliminary data.</text>
</comment>
<gene>
    <name evidence="2" type="ORF">Tci_308030</name>
</gene>
<dbReference type="EMBL" id="BKCJ010103815">
    <property type="protein sequence ID" value="GEX36055.1"/>
    <property type="molecule type" value="Genomic_DNA"/>
</dbReference>
<name>A0A699H4E8_TANCI</name>